<accession>A0AC58T4P6</accession>
<organism evidence="1 2">
    <name type="scientific">Nicotiana tabacum</name>
    <name type="common">Common tobacco</name>
    <dbReference type="NCBI Taxonomy" id="4097"/>
    <lineage>
        <taxon>Eukaryota</taxon>
        <taxon>Viridiplantae</taxon>
        <taxon>Streptophyta</taxon>
        <taxon>Embryophyta</taxon>
        <taxon>Tracheophyta</taxon>
        <taxon>Spermatophyta</taxon>
        <taxon>Magnoliopsida</taxon>
        <taxon>eudicotyledons</taxon>
        <taxon>Gunneridae</taxon>
        <taxon>Pentapetalae</taxon>
        <taxon>asterids</taxon>
        <taxon>lamiids</taxon>
        <taxon>Solanales</taxon>
        <taxon>Solanaceae</taxon>
        <taxon>Nicotianoideae</taxon>
        <taxon>Nicotianeae</taxon>
        <taxon>Nicotiana</taxon>
    </lineage>
</organism>
<reference evidence="2" key="2">
    <citation type="submission" date="2025-08" db="UniProtKB">
        <authorList>
            <consortium name="RefSeq"/>
        </authorList>
    </citation>
    <scope>IDENTIFICATION</scope>
    <source>
        <tissue evidence="2">Leaf</tissue>
    </source>
</reference>
<reference evidence="1" key="1">
    <citation type="journal article" date="2014" name="Nat. Commun.">
        <title>The tobacco genome sequence and its comparison with those of tomato and potato.</title>
        <authorList>
            <person name="Sierro N."/>
            <person name="Battey J.N."/>
            <person name="Ouadi S."/>
            <person name="Bakaher N."/>
            <person name="Bovet L."/>
            <person name="Willig A."/>
            <person name="Goepfert S."/>
            <person name="Peitsch M.C."/>
            <person name="Ivanov N.V."/>
        </authorList>
    </citation>
    <scope>NUCLEOTIDE SEQUENCE [LARGE SCALE GENOMIC DNA]</scope>
</reference>
<dbReference type="Proteomes" id="UP000790787">
    <property type="component" value="Chromosome 18"/>
</dbReference>
<evidence type="ECO:0000313" key="2">
    <source>
        <dbReference type="RefSeq" id="XP_075092185.1"/>
    </source>
</evidence>
<evidence type="ECO:0000313" key="1">
    <source>
        <dbReference type="Proteomes" id="UP000790787"/>
    </source>
</evidence>
<gene>
    <name evidence="2" type="primary">LOC142172461</name>
</gene>
<protein>
    <submittedName>
        <fullName evidence="2">UPF0481 protein At3g47200-like</fullName>
    </submittedName>
</protein>
<proteinExistence type="predicted"/>
<name>A0AC58T4P6_TOBAC</name>
<keyword evidence="1" id="KW-1185">Reference proteome</keyword>
<sequence>MSCRFKKDEGMSMIKTFISSAHAKPPQSHGLIQSIKDFFLDFFGKICEGEGPYLIKEENPAHLLEILRMQLIDPNVFSEGGCYLRGEWCSYRSAMELKKAGLPLLTLPPITIDDSTKSELLNLVAYEACPDTPDDFGITSYLCFMDSLIDHAEDVKELRSKGILLNFLGSDQEVADLFNEIAKDLVPNPHAFVGVKDKIENHYNNKGKIWIAEWKNTHFNNPWTIFAFIAAIFVIGLEVTGTGLSGIQTYFAVHPKGS</sequence>
<dbReference type="RefSeq" id="XP_075092185.1">
    <property type="nucleotide sequence ID" value="XM_075236084.1"/>
</dbReference>